<keyword evidence="4" id="KW-0234">DNA repair</keyword>
<dbReference type="Pfam" id="PF02144">
    <property type="entry name" value="Rad1"/>
    <property type="match status" value="1"/>
</dbReference>
<dbReference type="PRINTS" id="PR01246">
    <property type="entry name" value="RAD1REPAIR"/>
</dbReference>
<dbReference type="GO" id="GO:0006281">
    <property type="term" value="P:DNA repair"/>
    <property type="evidence" value="ECO:0000318"/>
    <property type="project" value="GO_Central"/>
</dbReference>
<gene>
    <name evidence="6" type="ORF">TVAG_000800</name>
</gene>
<name>A2EHV6_TRIV3</name>
<keyword evidence="3" id="KW-0227">DNA damage</keyword>
<reference evidence="6" key="1">
    <citation type="submission" date="2006-10" db="EMBL/GenBank/DDBJ databases">
        <authorList>
            <person name="Amadeo P."/>
            <person name="Zhao Q."/>
            <person name="Wortman J."/>
            <person name="Fraser-Liggett C."/>
            <person name="Carlton J."/>
        </authorList>
    </citation>
    <scope>NUCLEOTIDE SEQUENCE</scope>
    <source>
        <strain evidence="6">G3</strain>
    </source>
</reference>
<dbReference type="PANTHER" id="PTHR10870:SF0">
    <property type="entry name" value="CELL CYCLE CHECKPOINT PROTEIN RAD1"/>
    <property type="match status" value="1"/>
</dbReference>
<evidence type="ECO:0000313" key="6">
    <source>
        <dbReference type="EMBL" id="EAY07796.1"/>
    </source>
</evidence>
<reference evidence="6" key="2">
    <citation type="journal article" date="2007" name="Science">
        <title>Draft genome sequence of the sexually transmitted pathogen Trichomonas vaginalis.</title>
        <authorList>
            <person name="Carlton J.M."/>
            <person name="Hirt R.P."/>
            <person name="Silva J.C."/>
            <person name="Delcher A.L."/>
            <person name="Schatz M."/>
            <person name="Zhao Q."/>
            <person name="Wortman J.R."/>
            <person name="Bidwell S.L."/>
            <person name="Alsmark U.C.M."/>
            <person name="Besteiro S."/>
            <person name="Sicheritz-Ponten T."/>
            <person name="Noel C.J."/>
            <person name="Dacks J.B."/>
            <person name="Foster P.G."/>
            <person name="Simillion C."/>
            <person name="Van de Peer Y."/>
            <person name="Miranda-Saavedra D."/>
            <person name="Barton G.J."/>
            <person name="Westrop G.D."/>
            <person name="Mueller S."/>
            <person name="Dessi D."/>
            <person name="Fiori P.L."/>
            <person name="Ren Q."/>
            <person name="Paulsen I."/>
            <person name="Zhang H."/>
            <person name="Bastida-Corcuera F.D."/>
            <person name="Simoes-Barbosa A."/>
            <person name="Brown M.T."/>
            <person name="Hayes R.D."/>
            <person name="Mukherjee M."/>
            <person name="Okumura C.Y."/>
            <person name="Schneider R."/>
            <person name="Smith A.J."/>
            <person name="Vanacova S."/>
            <person name="Villalvazo M."/>
            <person name="Haas B.J."/>
            <person name="Pertea M."/>
            <person name="Feldblyum T.V."/>
            <person name="Utterback T.R."/>
            <person name="Shu C.L."/>
            <person name="Osoegawa K."/>
            <person name="de Jong P.J."/>
            <person name="Hrdy I."/>
            <person name="Horvathova L."/>
            <person name="Zubacova Z."/>
            <person name="Dolezal P."/>
            <person name="Malik S.B."/>
            <person name="Logsdon J.M. Jr."/>
            <person name="Henze K."/>
            <person name="Gupta A."/>
            <person name="Wang C.C."/>
            <person name="Dunne R.L."/>
            <person name="Upcroft J.A."/>
            <person name="Upcroft P."/>
            <person name="White O."/>
            <person name="Salzberg S.L."/>
            <person name="Tang P."/>
            <person name="Chiu C.-H."/>
            <person name="Lee Y.-S."/>
            <person name="Embley T.M."/>
            <person name="Coombs G.H."/>
            <person name="Mottram J.C."/>
            <person name="Tachezy J."/>
            <person name="Fraser-Liggett C.M."/>
            <person name="Johnson P.J."/>
        </authorList>
    </citation>
    <scope>NUCLEOTIDE SEQUENCE [LARGE SCALE GENOMIC DNA]</scope>
    <source>
        <strain evidence="6">G3</strain>
    </source>
</reference>
<evidence type="ECO:0000256" key="3">
    <source>
        <dbReference type="ARBA" id="ARBA00022763"/>
    </source>
</evidence>
<dbReference type="OrthoDB" id="337581at2759"/>
<dbReference type="PANTHER" id="PTHR10870">
    <property type="entry name" value="CELL CYCLE CHECKPOINT PROTEIN RAD1"/>
    <property type="match status" value="1"/>
</dbReference>
<evidence type="ECO:0000256" key="2">
    <source>
        <dbReference type="ARBA" id="ARBA00010991"/>
    </source>
</evidence>
<dbReference type="GO" id="GO:0000077">
    <property type="term" value="P:DNA damage checkpoint signaling"/>
    <property type="evidence" value="ECO:0000318"/>
    <property type="project" value="GO_Central"/>
</dbReference>
<dbReference type="Proteomes" id="UP000001542">
    <property type="component" value="Unassembled WGS sequence"/>
</dbReference>
<dbReference type="GO" id="GO:0030896">
    <property type="term" value="C:checkpoint clamp complex"/>
    <property type="evidence" value="ECO:0000318"/>
    <property type="project" value="GO_Central"/>
</dbReference>
<dbReference type="KEGG" id="tva:4765691"/>
<dbReference type="VEuPathDB" id="TrichDB:TVAG_000800"/>
<evidence type="ECO:0000256" key="4">
    <source>
        <dbReference type="ARBA" id="ARBA00023204"/>
    </source>
</evidence>
<dbReference type="AlphaFoldDB" id="A2EHV6"/>
<dbReference type="InParanoid" id="A2EHV6"/>
<dbReference type="PRINTS" id="PR01245">
    <property type="entry name" value="RAD1REC1"/>
</dbReference>
<dbReference type="InterPro" id="IPR003021">
    <property type="entry name" value="Rad1_Rec1_Rad17"/>
</dbReference>
<comment type="subcellular location">
    <subcellularLocation>
        <location evidence="1">Nucleus</location>
    </subcellularLocation>
</comment>
<keyword evidence="5" id="KW-0539">Nucleus</keyword>
<sequence length="282" mass="31191">MSDLIFSCSTNNPKFLAQALMAVAWKDQEDQLCSASVSNDGILILTEDSTTIQASVLLRAGLFQNYTLVREENFEFRINLTKFVKCIKLFSETATELEIRSKNDAEIQVEITDGLSTTNCTIRTLYYPTAQVNNMTLSKAFSAPDSVEVASFMIRSSIVKEMFVLPDATTKNTVPIKMVIDAVARLFEVKMEGGFGTVRSTMDFGLLMAQRPKFDLCEPFEACYPISSLVPVLKAMALSSETSFRFKGNGMLSIQQAISNQAAGSVETVVEFILQPLEDNTL</sequence>
<evidence type="ECO:0000256" key="5">
    <source>
        <dbReference type="ARBA" id="ARBA00023242"/>
    </source>
</evidence>
<dbReference type="eggNOG" id="KOG3194">
    <property type="taxonomic scope" value="Eukaryota"/>
</dbReference>
<dbReference type="Gene3D" id="3.70.10.10">
    <property type="match status" value="1"/>
</dbReference>
<accession>A2EHV6</accession>
<dbReference type="SMR" id="A2EHV6"/>
<protein>
    <recommendedName>
        <fullName evidence="8">Cell cycle checkpoint protein RAD1</fullName>
    </recommendedName>
</protein>
<dbReference type="RefSeq" id="XP_001320019.1">
    <property type="nucleotide sequence ID" value="XM_001319984.1"/>
</dbReference>
<proteinExistence type="inferred from homology"/>
<evidence type="ECO:0000313" key="7">
    <source>
        <dbReference type="Proteomes" id="UP000001542"/>
    </source>
</evidence>
<dbReference type="FunFam" id="3.70.10.10:FF:000096">
    <property type="entry name" value="Uncharacterized protein"/>
    <property type="match status" value="1"/>
</dbReference>
<dbReference type="VEuPathDB" id="TrichDB:TVAGG3_0076800"/>
<comment type="similarity">
    <text evidence="2">Belongs to the rad1 family.</text>
</comment>
<dbReference type="EMBL" id="DS113392">
    <property type="protein sequence ID" value="EAY07796.1"/>
    <property type="molecule type" value="Genomic_DNA"/>
</dbReference>
<dbReference type="InterPro" id="IPR003011">
    <property type="entry name" value="Cell_cycle_checkpoint_Rad1"/>
</dbReference>
<keyword evidence="7" id="KW-1185">Reference proteome</keyword>
<evidence type="ECO:0008006" key="8">
    <source>
        <dbReference type="Google" id="ProtNLM"/>
    </source>
</evidence>
<dbReference type="STRING" id="5722.A2EHV6"/>
<evidence type="ECO:0000256" key="1">
    <source>
        <dbReference type="ARBA" id="ARBA00004123"/>
    </source>
</evidence>
<organism evidence="6 7">
    <name type="scientific">Trichomonas vaginalis (strain ATCC PRA-98 / G3)</name>
    <dbReference type="NCBI Taxonomy" id="412133"/>
    <lineage>
        <taxon>Eukaryota</taxon>
        <taxon>Metamonada</taxon>
        <taxon>Parabasalia</taxon>
        <taxon>Trichomonadida</taxon>
        <taxon>Trichomonadidae</taxon>
        <taxon>Trichomonas</taxon>
    </lineage>
</organism>